<accession>A0A177D4Z9</accession>
<dbReference type="RefSeq" id="XP_018379641.1">
    <property type="nucleotide sequence ID" value="XM_018532307.1"/>
</dbReference>
<name>A0A177D4Z9_ALTAL</name>
<evidence type="ECO:0000313" key="2">
    <source>
        <dbReference type="Proteomes" id="UP000077248"/>
    </source>
</evidence>
<keyword evidence="2" id="KW-1185">Reference proteome</keyword>
<organism evidence="1 2">
    <name type="scientific">Alternaria alternata</name>
    <name type="common">Alternaria rot fungus</name>
    <name type="synonym">Torula alternata</name>
    <dbReference type="NCBI Taxonomy" id="5599"/>
    <lineage>
        <taxon>Eukaryota</taxon>
        <taxon>Fungi</taxon>
        <taxon>Dikarya</taxon>
        <taxon>Ascomycota</taxon>
        <taxon>Pezizomycotina</taxon>
        <taxon>Dothideomycetes</taxon>
        <taxon>Pleosporomycetidae</taxon>
        <taxon>Pleosporales</taxon>
        <taxon>Pleosporineae</taxon>
        <taxon>Pleosporaceae</taxon>
        <taxon>Alternaria</taxon>
        <taxon>Alternaria sect. Alternaria</taxon>
        <taxon>Alternaria alternata complex</taxon>
    </lineage>
</organism>
<dbReference type="AlphaFoldDB" id="A0A177D4Z9"/>
<gene>
    <name evidence="1" type="ORF">CC77DRAFT_576437</name>
</gene>
<dbReference type="VEuPathDB" id="FungiDB:CC77DRAFT_576437"/>
<reference evidence="1 2" key="1">
    <citation type="submission" date="2016-05" db="EMBL/GenBank/DDBJ databases">
        <title>Comparative analysis of secretome profiles of manganese(II)-oxidizing ascomycete fungi.</title>
        <authorList>
            <consortium name="DOE Joint Genome Institute"/>
            <person name="Zeiner C.A."/>
            <person name="Purvine S.O."/>
            <person name="Zink E.M."/>
            <person name="Wu S."/>
            <person name="Pasa-Tolic L."/>
            <person name="Chaput D.L."/>
            <person name="Haridas S."/>
            <person name="Grigoriev I.V."/>
            <person name="Santelli C.M."/>
            <person name="Hansel C.M."/>
        </authorList>
    </citation>
    <scope>NUCLEOTIDE SEQUENCE [LARGE SCALE GENOMIC DNA]</scope>
    <source>
        <strain evidence="1 2">SRC1lrK2f</strain>
    </source>
</reference>
<dbReference type="KEGG" id="aalt:CC77DRAFT_576437"/>
<dbReference type="EMBL" id="KV441502">
    <property type="protein sequence ID" value="OAG14220.1"/>
    <property type="molecule type" value="Genomic_DNA"/>
</dbReference>
<proteinExistence type="predicted"/>
<protein>
    <submittedName>
        <fullName evidence="1">Uncharacterized protein</fullName>
    </submittedName>
</protein>
<dbReference type="Proteomes" id="UP000077248">
    <property type="component" value="Unassembled WGS sequence"/>
</dbReference>
<evidence type="ECO:0000313" key="1">
    <source>
        <dbReference type="EMBL" id="OAG14220.1"/>
    </source>
</evidence>
<dbReference type="GeneID" id="29117901"/>
<sequence length="152" mass="17022">MQRNVQMSLPCYLVLNRFPVRLASRYSEPIVCRSDSQPRIYRICHERASAASTNNDGGTEAYQRDVDQGLRNEPPANRCLATCICKPTNFHLERVYVCASVARPSYRSPHTPSIPYGYPLQLIELCVHGYASAANFLIGSISTSSNLSDTHR</sequence>